<dbReference type="InterPro" id="IPR040896">
    <property type="entry name" value="RPN5_C"/>
</dbReference>
<name>A0A835VZC1_CHLIN</name>
<dbReference type="GO" id="GO:0005634">
    <property type="term" value="C:nucleus"/>
    <property type="evidence" value="ECO:0007669"/>
    <property type="project" value="UniProtKB-ARBA"/>
</dbReference>
<accession>A0A835VZC1</accession>
<dbReference type="FunFam" id="1.10.10.10:FF:000070">
    <property type="entry name" value="26S proteasome non-ATPase regulatory subunit 12"/>
    <property type="match status" value="1"/>
</dbReference>
<dbReference type="PROSITE" id="PS50250">
    <property type="entry name" value="PCI"/>
    <property type="match status" value="1"/>
</dbReference>
<dbReference type="AlphaFoldDB" id="A0A835VZC1"/>
<dbReference type="Gene3D" id="1.10.10.10">
    <property type="entry name" value="Winged helix-like DNA-binding domain superfamily/Winged helix DNA-binding domain"/>
    <property type="match status" value="1"/>
</dbReference>
<dbReference type="InterPro" id="IPR040134">
    <property type="entry name" value="PSMD12/CSN4"/>
</dbReference>
<proteinExistence type="inferred from homology"/>
<dbReference type="SUPFAM" id="SSF46785">
    <property type="entry name" value="Winged helix' DNA-binding domain"/>
    <property type="match status" value="1"/>
</dbReference>
<keyword evidence="2" id="KW-0647">Proteasome</keyword>
<reference evidence="5" key="1">
    <citation type="journal article" date="2020" name="bioRxiv">
        <title>Comparative genomics of Chlamydomonas.</title>
        <authorList>
            <person name="Craig R.J."/>
            <person name="Hasan A.R."/>
            <person name="Ness R.W."/>
            <person name="Keightley P.D."/>
        </authorList>
    </citation>
    <scope>NUCLEOTIDE SEQUENCE</scope>
    <source>
        <strain evidence="5">SAG 7.73</strain>
    </source>
</reference>
<comment type="caution">
    <text evidence="5">The sequence shown here is derived from an EMBL/GenBank/DDBJ whole genome shotgun (WGS) entry which is preliminary data.</text>
</comment>
<keyword evidence="6" id="KW-1185">Reference proteome</keyword>
<comment type="subunit">
    <text evidence="3">Component of the 19S regulatory particle (RP/PA700) lid subcomplex of the 26S proteasome. The 26S proteasome is composed of a core protease (CP), known as the 20S proteasome, capped at one or both ends by the 19S regulatory particle (RP/PA700). The RP/PA700 complex is composed of at least 17 different subunits in two subcomplexes, the base and the lid, which form the portions proximal and distal to the 20S proteolytic core, respectively.</text>
</comment>
<dbReference type="GO" id="GO:0008541">
    <property type="term" value="C:proteasome regulatory particle, lid subcomplex"/>
    <property type="evidence" value="ECO:0007669"/>
    <property type="project" value="TreeGrafter"/>
</dbReference>
<evidence type="ECO:0000256" key="1">
    <source>
        <dbReference type="ARBA" id="ARBA00006397"/>
    </source>
</evidence>
<dbReference type="Proteomes" id="UP000650467">
    <property type="component" value="Unassembled WGS sequence"/>
</dbReference>
<dbReference type="Pfam" id="PF18098">
    <property type="entry name" value="RPN5_C"/>
    <property type="match status" value="1"/>
</dbReference>
<evidence type="ECO:0000313" key="6">
    <source>
        <dbReference type="Proteomes" id="UP000650467"/>
    </source>
</evidence>
<dbReference type="InterPro" id="IPR000717">
    <property type="entry name" value="PCI_dom"/>
</dbReference>
<feature type="domain" description="PCI" evidence="4">
    <location>
        <begin position="267"/>
        <end position="454"/>
    </location>
</feature>
<protein>
    <recommendedName>
        <fullName evidence="4">PCI domain-containing protein</fullName>
    </recommendedName>
</protein>
<dbReference type="OrthoDB" id="268763at2759"/>
<organism evidence="5 6">
    <name type="scientific">Chlamydomonas incerta</name>
    <dbReference type="NCBI Taxonomy" id="51695"/>
    <lineage>
        <taxon>Eukaryota</taxon>
        <taxon>Viridiplantae</taxon>
        <taxon>Chlorophyta</taxon>
        <taxon>core chlorophytes</taxon>
        <taxon>Chlorophyceae</taxon>
        <taxon>CS clade</taxon>
        <taxon>Chlamydomonadales</taxon>
        <taxon>Chlamydomonadaceae</taxon>
        <taxon>Chlamydomonas</taxon>
    </lineage>
</organism>
<dbReference type="Pfam" id="PF22241">
    <property type="entry name" value="PSMD12-CSN4_N"/>
    <property type="match status" value="1"/>
</dbReference>
<evidence type="ECO:0000313" key="5">
    <source>
        <dbReference type="EMBL" id="KAG2431204.1"/>
    </source>
</evidence>
<dbReference type="InterPro" id="IPR054559">
    <property type="entry name" value="PSMD12-CSN4-like_N"/>
</dbReference>
<dbReference type="SMART" id="SM00088">
    <property type="entry name" value="PINT"/>
    <property type="match status" value="1"/>
</dbReference>
<dbReference type="GO" id="GO:0005737">
    <property type="term" value="C:cytoplasm"/>
    <property type="evidence" value="ECO:0007669"/>
    <property type="project" value="TreeGrafter"/>
</dbReference>
<dbReference type="InterPro" id="IPR036388">
    <property type="entry name" value="WH-like_DNA-bd_sf"/>
</dbReference>
<dbReference type="PANTHER" id="PTHR10855:SF1">
    <property type="entry name" value="26S PROTEASOME NON-ATPASE REGULATORY SUBUNIT 12"/>
    <property type="match status" value="1"/>
</dbReference>
<sequence>MSVGEFTASTIAMDMDEKEKAKGAIVDMAKLTADITAQKEIAAKGQRAQAIEGLLNLEKSSRLAEDVTATKACCSAILELCYDARDWRGLEENVMLLTKRRSQLKQAIQATVRQAMSYIDTIPAEDKDTRVSLIKTLQAVTEGKIFVEIERARLTKRLAAIREAEGNVDEAADILQEVAVETFGAMAKTEKIAFILEQVRLCLDKKDFVRAQILSRKVSPRAFVERKGEGQGDIGIEGTAIEEADKGTPGLPELKLRYYQLLIRYYVHCNNYLEVTRCYRSLYEAHLEAGAAAEVVLPVLKAVVWYLCLTPAYSTKDGSASDRATLLAATVSDKRLADALPLHKALLATFTNTEIIRWTAFEATYGPEVAAEAAPGGVFAEPKRSEDLKLRVVEHNVLVAAKYYSRLRTARLATILSLTPEQMEKHVSDLVVAKAIAAKIDRPAGVITFAAPPSAEQQLNGWAGNIAKLLDKVDKATQLIEKEAMVHKVVLGASA</sequence>
<gene>
    <name evidence="5" type="ORF">HXX76_009732</name>
</gene>
<dbReference type="EMBL" id="JAEHOC010000025">
    <property type="protein sequence ID" value="KAG2431204.1"/>
    <property type="molecule type" value="Genomic_DNA"/>
</dbReference>
<evidence type="ECO:0000256" key="2">
    <source>
        <dbReference type="ARBA" id="ARBA00022942"/>
    </source>
</evidence>
<dbReference type="PANTHER" id="PTHR10855">
    <property type="entry name" value="26S PROTEASOME NON-ATPASE REGULATORY SUBUNIT 12/COP9 SIGNALOSOME COMPLEX SUBUNIT 4"/>
    <property type="match status" value="1"/>
</dbReference>
<dbReference type="InterPro" id="IPR036390">
    <property type="entry name" value="WH_DNA-bd_sf"/>
</dbReference>
<evidence type="ECO:0000256" key="3">
    <source>
        <dbReference type="ARBA" id="ARBA00064920"/>
    </source>
</evidence>
<evidence type="ECO:0000259" key="4">
    <source>
        <dbReference type="PROSITE" id="PS50250"/>
    </source>
</evidence>
<dbReference type="Pfam" id="PF01399">
    <property type="entry name" value="PCI"/>
    <property type="match status" value="1"/>
</dbReference>
<comment type="similarity">
    <text evidence="1">Belongs to the proteasome subunit p55 family.</text>
</comment>